<dbReference type="AlphaFoldDB" id="A0A1S9ZUT7"/>
<proteinExistence type="predicted"/>
<keyword evidence="4" id="KW-1185">Reference proteome</keyword>
<dbReference type="OrthoDB" id="6662632at2"/>
<dbReference type="EMBL" id="MUXU01000078">
    <property type="protein sequence ID" value="OOR87272.1"/>
    <property type="molecule type" value="Genomic_DNA"/>
</dbReference>
<reference evidence="3 5" key="2">
    <citation type="submission" date="2018-06" db="EMBL/GenBank/DDBJ databases">
        <authorList>
            <consortium name="Pathogen Informatics"/>
            <person name="Doyle S."/>
        </authorList>
    </citation>
    <scope>NUCLEOTIDE SEQUENCE [LARGE SCALE GENOMIC DNA]</scope>
    <source>
        <strain evidence="3 5">NCTC10293</strain>
    </source>
</reference>
<feature type="region of interest" description="Disordered" evidence="1">
    <location>
        <begin position="109"/>
        <end position="128"/>
    </location>
</feature>
<evidence type="ECO:0000313" key="4">
    <source>
        <dbReference type="Proteomes" id="UP000190435"/>
    </source>
</evidence>
<gene>
    <name evidence="2" type="ORF">B0181_10505</name>
    <name evidence="3" type="ORF">NCTC10293_01650</name>
</gene>
<name>A0A1S9ZUT7_9GAMM</name>
<dbReference type="STRING" id="34060.B0181_10505"/>
<dbReference type="EMBL" id="UGQE01000004">
    <property type="protein sequence ID" value="STZ14061.1"/>
    <property type="molecule type" value="Genomic_DNA"/>
</dbReference>
<protein>
    <recommendedName>
        <fullName evidence="6">Tip attachment protein J domain-containing protein</fullName>
    </recommendedName>
</protein>
<evidence type="ECO:0000313" key="2">
    <source>
        <dbReference type="EMBL" id="OOR87272.1"/>
    </source>
</evidence>
<accession>A0A1S9ZUT7</accession>
<dbReference type="Proteomes" id="UP000255279">
    <property type="component" value="Unassembled WGS sequence"/>
</dbReference>
<reference evidence="2 4" key="1">
    <citation type="submission" date="2017-02" db="EMBL/GenBank/DDBJ databases">
        <title>Draft genome sequence of Moraxella caviae CCUG 355 type strain.</title>
        <authorList>
            <person name="Engstrom-Jakobsson H."/>
            <person name="Salva-Serra F."/>
            <person name="Thorell K."/>
            <person name="Gonzales-Siles L."/>
            <person name="Karlsson R."/>
            <person name="Boulund F."/>
            <person name="Engstrand L."/>
            <person name="Moore E."/>
        </authorList>
    </citation>
    <scope>NUCLEOTIDE SEQUENCE [LARGE SCALE GENOMIC DNA]</scope>
    <source>
        <strain evidence="2 4">CCUG 355</strain>
    </source>
</reference>
<organism evidence="2 4">
    <name type="scientific">Moraxella caviae</name>
    <dbReference type="NCBI Taxonomy" id="34060"/>
    <lineage>
        <taxon>Bacteria</taxon>
        <taxon>Pseudomonadati</taxon>
        <taxon>Pseudomonadota</taxon>
        <taxon>Gammaproteobacteria</taxon>
        <taxon>Moraxellales</taxon>
        <taxon>Moraxellaceae</taxon>
        <taxon>Moraxella</taxon>
    </lineage>
</organism>
<evidence type="ECO:0008006" key="6">
    <source>
        <dbReference type="Google" id="ProtNLM"/>
    </source>
</evidence>
<feature type="compositionally biased region" description="Polar residues" evidence="1">
    <location>
        <begin position="111"/>
        <end position="123"/>
    </location>
</feature>
<sequence length="1023" mass="113073">MRFIRLNIINNAFEHGSIVTVSGDNLYKLVQSVYPKGLPLNTSLYYGAWDSECDVTPKAAQDIERINTLDGEFWLVTYPADPVTLTVIAVSVAVSVAVAYLMPKPEIPNAGGSSQPPSPNNALASRGNRQRLGGRVPDIFGEVWAYPDLIAPTYSVYINHQEVEYAYMALGVGEYEVKKAYDDTTPIGFINGAAASVFNPNKSFLDAPDVRFGSHLSSDETTYNALFVKRYGAVNGQVLPPPNNYVILNDGVSFRPPNIISIANRDLSQFKVGDVLMVEGASALPSINIRQAYSDVGRNLLYLSDRTKTGVYLTGQYELTKAPTAGQKVTITLWGELDQHHTKWAVFNSSGSSSVHLLGELDNAKKIADGIYQTTFTWKDNSINTHLLVYQMPNGNGNLSRIDRIKLEIGDVGTGYSQAPEETGLPPMLTYNLGGSYTIDAMTVEPAQAETPTQPAKPQITNIALRTPHYVAQDWQALIDNMDIAVGAGVVLSNEEKPIWQGWFYTDLTEHDQILVNVKAPNGLYVSHGNEWEVLAVDMLVESEIVDDNGQPITGTQHYSHLTLGSVKHDHYSTPIRNQRTNDDDVRRTAAGTFAIINPHFGRGKRMRWRIRRLSGKVHSDKGQVVEEVRIADCFGARHMTTADTPPNVTLVSTKTLATEGALSLKERKLRLLVQRKLRDYRNADSLILSNRIDDIIYNIATDPLNGAMQPNELNMAQISNEINAQIAYFGTDKCSEFSGTFDNTDVTTEEMIQTVAQAGFCQAYRLNNQIHLHFERRQDYAVVQFNSHNILPDSYSYSESFGARNDHDGVQVTYTDPIDDAKVTMDYPANKSAQKPQKLDLLGVRNKVQAHMHLMRTHHKNQFAYKSCEFTGADESGIVIPTNRIDVASQLQADVMQGVVESLETVKGQIIARLSEPCSISSGTLFVQTTAGIVDNIAISQGDDKYSVVLSRMPSQPLSLSPSAVVRATYKIVAHTETDRDAYIVSGKSAGENPLSHKLTCVNYTDKYYQNDSDFKKGLISL</sequence>
<dbReference type="Proteomes" id="UP000190435">
    <property type="component" value="Unassembled WGS sequence"/>
</dbReference>
<evidence type="ECO:0000313" key="5">
    <source>
        <dbReference type="Proteomes" id="UP000255279"/>
    </source>
</evidence>
<dbReference type="RefSeq" id="WP_078277442.1">
    <property type="nucleotide sequence ID" value="NZ_MUXU01000078.1"/>
</dbReference>
<evidence type="ECO:0000256" key="1">
    <source>
        <dbReference type="SAM" id="MobiDB-lite"/>
    </source>
</evidence>
<evidence type="ECO:0000313" key="3">
    <source>
        <dbReference type="EMBL" id="STZ14061.1"/>
    </source>
</evidence>
<dbReference type="NCBIfam" id="NF040662">
    <property type="entry name" value="attach_TipJ_rel"/>
    <property type="match status" value="1"/>
</dbReference>